<feature type="transmembrane region" description="Helical" evidence="18">
    <location>
        <begin position="135"/>
        <end position="153"/>
    </location>
</feature>
<reference evidence="20" key="1">
    <citation type="submission" date="2021-01" db="EMBL/GenBank/DDBJ databases">
        <authorList>
            <person name="Corre E."/>
            <person name="Pelletier E."/>
            <person name="Niang G."/>
            <person name="Scheremetjew M."/>
            <person name="Finn R."/>
            <person name="Kale V."/>
            <person name="Holt S."/>
            <person name="Cochrane G."/>
            <person name="Meng A."/>
            <person name="Brown T."/>
            <person name="Cohen L."/>
        </authorList>
    </citation>
    <scope>NUCLEOTIDE SEQUENCE</scope>
    <source>
        <strain evidence="20">CCMP 769</strain>
    </source>
</reference>
<protein>
    <recommendedName>
        <fullName evidence="5 16">CDP-diacylglycerol--inositol 3-phosphatidyltransferase</fullName>
        <ecNumber evidence="5 16">2.7.8.11</ecNumber>
    </recommendedName>
</protein>
<keyword evidence="9" id="KW-0479">Metal-binding</keyword>
<evidence type="ECO:0000256" key="14">
    <source>
        <dbReference type="ARBA" id="ARBA00023209"/>
    </source>
</evidence>
<dbReference type="Gene3D" id="1.20.120.1760">
    <property type="match status" value="1"/>
</dbReference>
<dbReference type="InterPro" id="IPR048254">
    <property type="entry name" value="CDP_ALCOHOL_P_TRANSF_CS"/>
</dbReference>
<evidence type="ECO:0000256" key="12">
    <source>
        <dbReference type="ARBA" id="ARBA00023098"/>
    </source>
</evidence>
<dbReference type="EMBL" id="HBHW01001421">
    <property type="protein sequence ID" value="CAE0033227.1"/>
    <property type="molecule type" value="Transcribed_RNA"/>
</dbReference>
<dbReference type="GO" id="GO:0016020">
    <property type="term" value="C:membrane"/>
    <property type="evidence" value="ECO:0007669"/>
    <property type="project" value="UniProtKB-SubCell"/>
</dbReference>
<keyword evidence="10" id="KW-0460">Magnesium</keyword>
<dbReference type="GO" id="GO:0046872">
    <property type="term" value="F:metal ion binding"/>
    <property type="evidence" value="ECO:0007669"/>
    <property type="project" value="UniProtKB-KW"/>
</dbReference>
<dbReference type="InterPro" id="IPR014387">
    <property type="entry name" value="CDP_diag_ino_3_P_euk"/>
</dbReference>
<keyword evidence="7 16" id="KW-0808">Transferase</keyword>
<comment type="subcellular location">
    <subcellularLocation>
        <location evidence="3">Membrane</location>
        <topology evidence="3">Multi-pass membrane protein</topology>
    </subcellularLocation>
</comment>
<dbReference type="Pfam" id="PF01066">
    <property type="entry name" value="CDP-OH_P_transf"/>
    <property type="match status" value="1"/>
</dbReference>
<evidence type="ECO:0000256" key="7">
    <source>
        <dbReference type="ARBA" id="ARBA00022679"/>
    </source>
</evidence>
<evidence type="ECO:0000256" key="9">
    <source>
        <dbReference type="ARBA" id="ARBA00022723"/>
    </source>
</evidence>
<dbReference type="GO" id="GO:0005794">
    <property type="term" value="C:Golgi apparatus"/>
    <property type="evidence" value="ECO:0007669"/>
    <property type="project" value="TreeGrafter"/>
</dbReference>
<keyword evidence="14 16" id="KW-0594">Phospholipid biosynthesis</keyword>
<keyword evidence="6 16" id="KW-0444">Lipid biosynthesis</keyword>
<evidence type="ECO:0000256" key="4">
    <source>
        <dbReference type="ARBA" id="ARBA00010441"/>
    </source>
</evidence>
<comment type="catalytic activity">
    <reaction evidence="16">
        <text>a CDP-1,2-diacyl-sn-glycerol + myo-inositol = a 1,2-diacyl-sn-glycero-3-phospho-(1D-myo-inositol) + CMP + H(+)</text>
        <dbReference type="Rhea" id="RHEA:11580"/>
        <dbReference type="ChEBI" id="CHEBI:15378"/>
        <dbReference type="ChEBI" id="CHEBI:17268"/>
        <dbReference type="ChEBI" id="CHEBI:57880"/>
        <dbReference type="ChEBI" id="CHEBI:58332"/>
        <dbReference type="ChEBI" id="CHEBI:60377"/>
        <dbReference type="EC" id="2.7.8.11"/>
    </reaction>
</comment>
<dbReference type="PANTHER" id="PTHR15362:SF4">
    <property type="entry name" value="CDP-DIACYLGLYCEROL--INOSITOL 3-PHOSPHATIDYLTRANSFERASE"/>
    <property type="match status" value="1"/>
</dbReference>
<evidence type="ECO:0000256" key="11">
    <source>
        <dbReference type="ARBA" id="ARBA00022989"/>
    </source>
</evidence>
<evidence type="ECO:0000256" key="16">
    <source>
        <dbReference type="PIRNR" id="PIRNR000848"/>
    </source>
</evidence>
<dbReference type="GO" id="GO:0006661">
    <property type="term" value="P:phosphatidylinositol biosynthetic process"/>
    <property type="evidence" value="ECO:0007669"/>
    <property type="project" value="TreeGrafter"/>
</dbReference>
<evidence type="ECO:0000256" key="3">
    <source>
        <dbReference type="ARBA" id="ARBA00004141"/>
    </source>
</evidence>
<evidence type="ECO:0000256" key="18">
    <source>
        <dbReference type="SAM" id="Phobius"/>
    </source>
</evidence>
<dbReference type="AlphaFoldDB" id="A0A7S3E686"/>
<evidence type="ECO:0000256" key="1">
    <source>
        <dbReference type="ARBA" id="ARBA00001936"/>
    </source>
</evidence>
<proteinExistence type="inferred from homology"/>
<evidence type="ECO:0000256" key="17">
    <source>
        <dbReference type="RuleBase" id="RU003750"/>
    </source>
</evidence>
<gene>
    <name evidence="19" type="ORF">RMAR00112_LOCUS1160</name>
    <name evidence="20" type="ORF">RMAR00112_LOCUS1167</name>
</gene>
<dbReference type="InterPro" id="IPR000462">
    <property type="entry name" value="CDP-OH_P_trans"/>
</dbReference>
<keyword evidence="13 16" id="KW-0472">Membrane</keyword>
<accession>A0A7S3E686</accession>
<keyword evidence="11 18" id="KW-1133">Transmembrane helix</keyword>
<evidence type="ECO:0000256" key="2">
    <source>
        <dbReference type="ARBA" id="ARBA00001946"/>
    </source>
</evidence>
<evidence type="ECO:0000313" key="20">
    <source>
        <dbReference type="EMBL" id="CAE0033227.1"/>
    </source>
</evidence>
<keyword evidence="8 18" id="KW-0812">Transmembrane</keyword>
<evidence type="ECO:0000256" key="6">
    <source>
        <dbReference type="ARBA" id="ARBA00022516"/>
    </source>
</evidence>
<organism evidence="20">
    <name type="scientific">Rhodosorus marinus</name>
    <dbReference type="NCBI Taxonomy" id="101924"/>
    <lineage>
        <taxon>Eukaryota</taxon>
        <taxon>Rhodophyta</taxon>
        <taxon>Stylonematophyceae</taxon>
        <taxon>Stylonematales</taxon>
        <taxon>Stylonemataceae</taxon>
        <taxon>Rhodosorus</taxon>
    </lineage>
</organism>
<dbReference type="PROSITE" id="PS00379">
    <property type="entry name" value="CDP_ALCOHOL_P_TRANSF"/>
    <property type="match status" value="1"/>
</dbReference>
<evidence type="ECO:0000256" key="13">
    <source>
        <dbReference type="ARBA" id="ARBA00023136"/>
    </source>
</evidence>
<evidence type="ECO:0000256" key="8">
    <source>
        <dbReference type="ARBA" id="ARBA00022692"/>
    </source>
</evidence>
<dbReference type="PANTHER" id="PTHR15362">
    <property type="entry name" value="PHOSPHATIDYLINOSITOL SYNTHASE"/>
    <property type="match status" value="1"/>
</dbReference>
<evidence type="ECO:0000256" key="15">
    <source>
        <dbReference type="ARBA" id="ARBA00023264"/>
    </source>
</evidence>
<comment type="similarity">
    <text evidence="4 16 17">Belongs to the CDP-alcohol phosphatidyltransferase class-I family.</text>
</comment>
<sequence length="208" mass="23313">MVSVFLYVPNLIGYARCLFMVLALVYWQDPTAFLLLYSASFGLDAWDGYFARLLKQSSELGAVLDMLTDRSGSAMMLVILAQLYKSFAPVFLALMYLDCFSHWVQVSSGLCSGNSSHKQAGNQSAIIRFYYTRPALTFTCLFNELFFIMLYLLHFKEGTVSVISGLSINWAKLFTWGFCFVVFAAKQLVNVNQIVTAHKTLLSSTSSS</sequence>
<keyword evidence="15 16" id="KW-1208">Phospholipid metabolism</keyword>
<comment type="cofactor">
    <cofactor evidence="2">
        <name>Mg(2+)</name>
        <dbReference type="ChEBI" id="CHEBI:18420"/>
    </cofactor>
</comment>
<dbReference type="InterPro" id="IPR043130">
    <property type="entry name" value="CDP-OH_PTrfase_TM_dom"/>
</dbReference>
<dbReference type="EMBL" id="HBHW01001412">
    <property type="protein sequence ID" value="CAE0033220.1"/>
    <property type="molecule type" value="Transcribed_RNA"/>
</dbReference>
<evidence type="ECO:0000256" key="10">
    <source>
        <dbReference type="ARBA" id="ARBA00022842"/>
    </source>
</evidence>
<dbReference type="EC" id="2.7.8.11" evidence="5 16"/>
<keyword evidence="12 16" id="KW-0443">Lipid metabolism</keyword>
<evidence type="ECO:0000313" key="19">
    <source>
        <dbReference type="EMBL" id="CAE0033220.1"/>
    </source>
</evidence>
<dbReference type="PIRSF" id="PIRSF000848">
    <property type="entry name" value="CDP_diag_ino_3_P"/>
    <property type="match status" value="1"/>
</dbReference>
<comment type="cofactor">
    <cofactor evidence="1">
        <name>Mn(2+)</name>
        <dbReference type="ChEBI" id="CHEBI:29035"/>
    </cofactor>
</comment>
<dbReference type="GO" id="GO:0003881">
    <property type="term" value="F:CDP-diacylglycerol-inositol 3-phosphatidyltransferase activity"/>
    <property type="evidence" value="ECO:0007669"/>
    <property type="project" value="UniProtKB-UniRule"/>
</dbReference>
<feature type="transmembrane region" description="Helical" evidence="18">
    <location>
        <begin position="74"/>
        <end position="97"/>
    </location>
</feature>
<feature type="transmembrane region" description="Helical" evidence="18">
    <location>
        <begin position="173"/>
        <end position="189"/>
    </location>
</feature>
<name>A0A7S3E686_9RHOD</name>
<evidence type="ECO:0000256" key="5">
    <source>
        <dbReference type="ARBA" id="ARBA00013212"/>
    </source>
</evidence>
<feature type="transmembrane region" description="Helical" evidence="18">
    <location>
        <begin position="6"/>
        <end position="27"/>
    </location>
</feature>